<dbReference type="PANTHER" id="PTHR44757">
    <property type="entry name" value="DIGUANYLATE CYCLASE DGCP"/>
    <property type="match status" value="1"/>
</dbReference>
<dbReference type="Gene3D" id="3.20.20.450">
    <property type="entry name" value="EAL domain"/>
    <property type="match status" value="1"/>
</dbReference>
<dbReference type="SMART" id="SM00052">
    <property type="entry name" value="EAL"/>
    <property type="match status" value="1"/>
</dbReference>
<dbReference type="PANTHER" id="PTHR44757:SF2">
    <property type="entry name" value="BIOFILM ARCHITECTURE MAINTENANCE PROTEIN MBAA"/>
    <property type="match status" value="1"/>
</dbReference>
<dbReference type="NCBIfam" id="TIGR00254">
    <property type="entry name" value="GGDEF"/>
    <property type="match status" value="1"/>
</dbReference>
<dbReference type="PROSITE" id="PS50887">
    <property type="entry name" value="GGDEF"/>
    <property type="match status" value="1"/>
</dbReference>
<evidence type="ECO:0000313" key="5">
    <source>
        <dbReference type="EMBL" id="ODB94447.1"/>
    </source>
</evidence>
<evidence type="ECO:0000256" key="2">
    <source>
        <dbReference type="SAM" id="Phobius"/>
    </source>
</evidence>
<evidence type="ECO:0000313" key="6">
    <source>
        <dbReference type="Proteomes" id="UP000094849"/>
    </source>
</evidence>
<feature type="domain" description="EAL" evidence="3">
    <location>
        <begin position="720"/>
        <end position="973"/>
    </location>
</feature>
<dbReference type="AlphaFoldDB" id="A0A1E2UIX5"/>
<name>A0A1E2UIX5_9GAMM</name>
<dbReference type="Pfam" id="PF00563">
    <property type="entry name" value="EAL"/>
    <property type="match status" value="1"/>
</dbReference>
<dbReference type="InterPro" id="IPR000160">
    <property type="entry name" value="GGDEF_dom"/>
</dbReference>
<proteinExistence type="predicted"/>
<keyword evidence="2" id="KW-0812">Transmembrane</keyword>
<gene>
    <name evidence="5" type="ORF">A3196_18130</name>
</gene>
<keyword evidence="2" id="KW-0472">Membrane</keyword>
<dbReference type="CDD" id="cd01948">
    <property type="entry name" value="EAL"/>
    <property type="match status" value="1"/>
</dbReference>
<evidence type="ECO:0000259" key="4">
    <source>
        <dbReference type="PROSITE" id="PS50887"/>
    </source>
</evidence>
<dbReference type="SUPFAM" id="SSF141868">
    <property type="entry name" value="EAL domain-like"/>
    <property type="match status" value="1"/>
</dbReference>
<dbReference type="Gene3D" id="3.30.450.20">
    <property type="entry name" value="PAS domain"/>
    <property type="match status" value="1"/>
</dbReference>
<feature type="transmembrane region" description="Helical" evidence="2">
    <location>
        <begin position="32"/>
        <end position="53"/>
    </location>
</feature>
<dbReference type="InterPro" id="IPR043128">
    <property type="entry name" value="Rev_trsase/Diguanyl_cyclase"/>
</dbReference>
<dbReference type="PROSITE" id="PS50883">
    <property type="entry name" value="EAL"/>
    <property type="match status" value="1"/>
</dbReference>
<sequence length="980" mass="110094">MSRSMPQQNLNGIIEEHQAEKQPYFLSLKWKVMLLFSLVVLIMNAGLAGMGYLQQLKLFDTYQQQIHQQQNRQVKSLLDTSFYRLEQIALMIPSLAEAASQDSSIPLSKKLQTFFLHSAVTLEMEWGLEEAAYYSNENILEFNWQTGSLDAPFIELVNSVNRLETPLTMLQCNIRCSQYVATPLLYKGKHAGVILVGRSIADVIIEFNELAKTDIAVISHIDQASRFDHHSRFLGNWQRYISASSNLKRLLPLFQDTAEQVDLNTLINEGHTASFNGKEYTFNLVPASSDASVISADFILVSNITPVVQQIRQATTQSVLIGILGFILSELMLAAVLWNPMKRLLMISDSLPLLAKNAFEQVRQKLSLKHHDWYQDEIDVASDSAIELTYTLESLNEEIAHNTNSLIKRSEELARERDFLSTIMNSAQVIILTQDMDGAILTMNTEGCKFIGINDYRRGSGYFSDLYMNAEVANEMLPVMNGLRQGMIHVYQHDASAFSSDGQNKTISWVHSNLVEKPIAGIPAVLSIGLDITDRELAEQRLAWLANHDPLTELNNRRYFQTEFEKIITLAERYNHSSALLFFDLDQFKYINDSSGHHTGDAMLQIVARKLREITRSTDLIARLGGDEFAIVIPEADIPAATRYADKILSELKKITIPLKGHSHRVSASIGIVAYPNHGSNANELLSNADLAMYQAKESGRDQWHLFSSSEQAREQMSARATWKDKIERALSENGFILYFQPILEISSGIISHYEVLIRMVEKDGSIAMPGEFIPVAERTGLIHQINRYVLRASVAKLASLNQQDIDITLSINLSGRVIDDPELLPQLTHLVNSSGIDPTRLVFELTETAALADVNAAERLMKELQAIGCRFALDDFGVGFSSFYYLRELPLDIVKIDGSFIRQLPTNSMDQVFVKALTEMATALGKDTVAEFVEDEATLTLLKEIGVIYAQGYYIGRPSPEIPIKNLPIQKRQAETLQS</sequence>
<keyword evidence="6" id="KW-1185">Reference proteome</keyword>
<dbReference type="GO" id="GO:0003824">
    <property type="term" value="F:catalytic activity"/>
    <property type="evidence" value="ECO:0007669"/>
    <property type="project" value="UniProtKB-ARBA"/>
</dbReference>
<evidence type="ECO:0008006" key="7">
    <source>
        <dbReference type="Google" id="ProtNLM"/>
    </source>
</evidence>
<dbReference type="InterPro" id="IPR000014">
    <property type="entry name" value="PAS"/>
</dbReference>
<evidence type="ECO:0000259" key="3">
    <source>
        <dbReference type="PROSITE" id="PS50883"/>
    </source>
</evidence>
<dbReference type="CDD" id="cd01949">
    <property type="entry name" value="GGDEF"/>
    <property type="match status" value="1"/>
</dbReference>
<dbReference type="InterPro" id="IPR035919">
    <property type="entry name" value="EAL_sf"/>
</dbReference>
<dbReference type="SUPFAM" id="SSF55785">
    <property type="entry name" value="PYP-like sensor domain (PAS domain)"/>
    <property type="match status" value="1"/>
</dbReference>
<dbReference type="STRING" id="1818881.A3196_18130"/>
<dbReference type="Proteomes" id="UP000094849">
    <property type="component" value="Unassembled WGS sequence"/>
</dbReference>
<dbReference type="InterPro" id="IPR001633">
    <property type="entry name" value="EAL_dom"/>
</dbReference>
<dbReference type="Gene3D" id="3.30.70.270">
    <property type="match status" value="1"/>
</dbReference>
<evidence type="ECO:0000256" key="1">
    <source>
        <dbReference type="ARBA" id="ARBA00001946"/>
    </source>
</evidence>
<keyword evidence="2" id="KW-1133">Transmembrane helix</keyword>
<accession>A0A1E2UIX5</accession>
<dbReference type="InterPro" id="IPR029150">
    <property type="entry name" value="dCache_3"/>
</dbReference>
<dbReference type="InterPro" id="IPR052155">
    <property type="entry name" value="Biofilm_reg_signaling"/>
</dbReference>
<dbReference type="InterPro" id="IPR029787">
    <property type="entry name" value="Nucleotide_cyclase"/>
</dbReference>
<comment type="cofactor">
    <cofactor evidence="1">
        <name>Mg(2+)</name>
        <dbReference type="ChEBI" id="CHEBI:18420"/>
    </cofactor>
</comment>
<dbReference type="SUPFAM" id="SSF55073">
    <property type="entry name" value="Nucleotide cyclase"/>
    <property type="match status" value="1"/>
</dbReference>
<dbReference type="Pfam" id="PF14827">
    <property type="entry name" value="dCache_3"/>
    <property type="match status" value="1"/>
</dbReference>
<feature type="transmembrane region" description="Helical" evidence="2">
    <location>
        <begin position="319"/>
        <end position="338"/>
    </location>
</feature>
<dbReference type="EMBL" id="LVJZ01000004">
    <property type="protein sequence ID" value="ODB94447.1"/>
    <property type="molecule type" value="Genomic_DNA"/>
</dbReference>
<feature type="domain" description="GGDEF" evidence="4">
    <location>
        <begin position="576"/>
        <end position="709"/>
    </location>
</feature>
<reference evidence="5 6" key="1">
    <citation type="submission" date="2016-03" db="EMBL/GenBank/DDBJ databases">
        <title>Chemosynthetic sulphur-oxidizing symbionts of marine invertebrate animals are capable of nitrogen fixation.</title>
        <authorList>
            <person name="Petersen J.M."/>
            <person name="Kemper A."/>
            <person name="Gruber-Vodicka H."/>
            <person name="Cardini U."/>
            <person name="Geest Mvander."/>
            <person name="Kleiner M."/>
            <person name="Bulgheresi S."/>
            <person name="Fussmann M."/>
            <person name="Herbold C."/>
            <person name="Seah B.K.B."/>
            <person name="Antony C.Paul."/>
            <person name="Liu D."/>
            <person name="Belitz A."/>
            <person name="Weber M."/>
        </authorList>
    </citation>
    <scope>NUCLEOTIDE SEQUENCE [LARGE SCALE GENOMIC DNA]</scope>
    <source>
        <strain evidence="5">G_D</strain>
    </source>
</reference>
<dbReference type="NCBIfam" id="TIGR00229">
    <property type="entry name" value="sensory_box"/>
    <property type="match status" value="1"/>
</dbReference>
<organism evidence="5 6">
    <name type="scientific">Candidatus Thiodiazotropha endoloripes</name>
    <dbReference type="NCBI Taxonomy" id="1818881"/>
    <lineage>
        <taxon>Bacteria</taxon>
        <taxon>Pseudomonadati</taxon>
        <taxon>Pseudomonadota</taxon>
        <taxon>Gammaproteobacteria</taxon>
        <taxon>Chromatiales</taxon>
        <taxon>Sedimenticolaceae</taxon>
        <taxon>Candidatus Thiodiazotropha</taxon>
    </lineage>
</organism>
<comment type="caution">
    <text evidence="5">The sequence shown here is derived from an EMBL/GenBank/DDBJ whole genome shotgun (WGS) entry which is preliminary data.</text>
</comment>
<dbReference type="InterPro" id="IPR035965">
    <property type="entry name" value="PAS-like_dom_sf"/>
</dbReference>
<protein>
    <recommendedName>
        <fullName evidence="7">Diguanylate cyclase</fullName>
    </recommendedName>
</protein>
<dbReference type="SMART" id="SM00267">
    <property type="entry name" value="GGDEF"/>
    <property type="match status" value="1"/>
</dbReference>
<dbReference type="Pfam" id="PF00990">
    <property type="entry name" value="GGDEF"/>
    <property type="match status" value="1"/>
</dbReference>
<dbReference type="FunFam" id="3.30.70.270:FF:000001">
    <property type="entry name" value="Diguanylate cyclase domain protein"/>
    <property type="match status" value="1"/>
</dbReference>